<dbReference type="Proteomes" id="UP000019763">
    <property type="component" value="Unassembled WGS sequence"/>
</dbReference>
<dbReference type="OrthoDB" id="547031at2759"/>
<dbReference type="Pfam" id="PF22782">
    <property type="entry name" value="SDE2"/>
    <property type="match status" value="1"/>
</dbReference>
<evidence type="ECO:0000313" key="2">
    <source>
        <dbReference type="EMBL" id="EZG88351.1"/>
    </source>
</evidence>
<gene>
    <name evidence="2" type="ORF">GNI_004930</name>
</gene>
<accession>A0A023BDI1</accession>
<dbReference type="InterPro" id="IPR053822">
    <property type="entry name" value="SDE2-like_dom"/>
</dbReference>
<feature type="domain" description="SDE2-like" evidence="1">
    <location>
        <begin position="83"/>
        <end position="135"/>
    </location>
</feature>
<keyword evidence="3" id="KW-1185">Reference proteome</keyword>
<proteinExistence type="predicted"/>
<comment type="caution">
    <text evidence="2">The sequence shown here is derived from an EMBL/GenBank/DDBJ whole genome shotgun (WGS) entry which is preliminary data.</text>
</comment>
<protein>
    <submittedName>
        <fullName evidence="2">Telomere stability/silencing protein</fullName>
    </submittedName>
</protein>
<dbReference type="EMBL" id="AFNH02000039">
    <property type="protein sequence ID" value="EZG88351.1"/>
    <property type="molecule type" value="Genomic_DNA"/>
</dbReference>
<name>A0A023BDI1_GRENI</name>
<dbReference type="VEuPathDB" id="CryptoDB:GNI_004930"/>
<sequence length="236" mass="25507">MTASYLRLQGTYIPLDPGVCAGGELYPIAAAALGYEILPALQHRSKPPFYLKRGGKVLSSDSCLDADSVQSNVVFDVALVTLGGKGGFGSMLKKKGMKVKVHNFESSRDLSGRRIRDAEAAKKAKALQEQKDWEDELIRSLGGEDQFKGKSLSAIDVIQKYAIHLHPDSADPFDIVEQAQPKHDELFAEVAAECAQAAPAETGDLWSFGPSPQVSSTTNINSMELGDLDIDIDIEI</sequence>
<evidence type="ECO:0000259" key="1">
    <source>
        <dbReference type="Pfam" id="PF22782"/>
    </source>
</evidence>
<organism evidence="2 3">
    <name type="scientific">Gregarina niphandrodes</name>
    <name type="common">Septate eugregarine</name>
    <dbReference type="NCBI Taxonomy" id="110365"/>
    <lineage>
        <taxon>Eukaryota</taxon>
        <taxon>Sar</taxon>
        <taxon>Alveolata</taxon>
        <taxon>Apicomplexa</taxon>
        <taxon>Conoidasida</taxon>
        <taxon>Gregarinasina</taxon>
        <taxon>Eugregarinorida</taxon>
        <taxon>Gregarinidae</taxon>
        <taxon>Gregarina</taxon>
    </lineage>
</organism>
<dbReference type="AlphaFoldDB" id="A0A023BDI1"/>
<dbReference type="RefSeq" id="XP_011128578.1">
    <property type="nucleotide sequence ID" value="XM_011130276.1"/>
</dbReference>
<dbReference type="GeneID" id="22910440"/>
<reference evidence="2" key="1">
    <citation type="submission" date="2013-12" db="EMBL/GenBank/DDBJ databases">
        <authorList>
            <person name="Omoto C.K."/>
            <person name="Sibley D."/>
            <person name="Venepally P."/>
            <person name="Hadjithomas M."/>
            <person name="Karamycheva S."/>
            <person name="Brunk B."/>
            <person name="Roos D."/>
            <person name="Caler E."/>
            <person name="Lorenzi H."/>
        </authorList>
    </citation>
    <scope>NUCLEOTIDE SEQUENCE</scope>
</reference>
<evidence type="ECO:0000313" key="3">
    <source>
        <dbReference type="Proteomes" id="UP000019763"/>
    </source>
</evidence>